<proteinExistence type="inferred from homology"/>
<organism evidence="6 7">
    <name type="scientific">Aureobasidium pullulans</name>
    <name type="common">Black yeast</name>
    <name type="synonym">Pullularia pullulans</name>
    <dbReference type="NCBI Taxonomy" id="5580"/>
    <lineage>
        <taxon>Eukaryota</taxon>
        <taxon>Fungi</taxon>
        <taxon>Dikarya</taxon>
        <taxon>Ascomycota</taxon>
        <taxon>Pezizomycotina</taxon>
        <taxon>Dothideomycetes</taxon>
        <taxon>Dothideomycetidae</taxon>
        <taxon>Dothideales</taxon>
        <taxon>Saccotheciaceae</taxon>
        <taxon>Aureobasidium</taxon>
    </lineage>
</organism>
<dbReference type="AlphaFoldDB" id="A0A4S9A061"/>
<comment type="similarity">
    <text evidence="2">Belongs to the CDC73 family.</text>
</comment>
<reference evidence="6 7" key="1">
    <citation type="submission" date="2018-10" db="EMBL/GenBank/DDBJ databases">
        <title>Fifty Aureobasidium pullulans genomes reveal a recombining polyextremotolerant generalist.</title>
        <authorList>
            <person name="Gostincar C."/>
            <person name="Turk M."/>
            <person name="Zajc J."/>
            <person name="Gunde-Cimerman N."/>
        </authorList>
    </citation>
    <scope>NUCLEOTIDE SEQUENCE [LARGE SCALE GENOMIC DNA]</scope>
    <source>
        <strain evidence="6 7">EXF-10659</strain>
    </source>
</reference>
<evidence type="ECO:0000313" key="6">
    <source>
        <dbReference type="EMBL" id="THW72276.1"/>
    </source>
</evidence>
<evidence type="ECO:0000256" key="4">
    <source>
        <dbReference type="ARBA" id="ARBA00023242"/>
    </source>
</evidence>
<dbReference type="Proteomes" id="UP000308802">
    <property type="component" value="Unassembled WGS sequence"/>
</dbReference>
<evidence type="ECO:0000256" key="3">
    <source>
        <dbReference type="ARBA" id="ARBA00023163"/>
    </source>
</evidence>
<dbReference type="Pfam" id="PF05179">
    <property type="entry name" value="CDC73_C"/>
    <property type="match status" value="1"/>
</dbReference>
<dbReference type="GO" id="GO:0016593">
    <property type="term" value="C:Cdc73/Paf1 complex"/>
    <property type="evidence" value="ECO:0007669"/>
    <property type="project" value="InterPro"/>
</dbReference>
<evidence type="ECO:0000313" key="7">
    <source>
        <dbReference type="Proteomes" id="UP000308802"/>
    </source>
</evidence>
<evidence type="ECO:0000256" key="1">
    <source>
        <dbReference type="ARBA" id="ARBA00004123"/>
    </source>
</evidence>
<keyword evidence="3" id="KW-0804">Transcription</keyword>
<dbReference type="InterPro" id="IPR031336">
    <property type="entry name" value="CDC73_C"/>
</dbReference>
<dbReference type="PANTHER" id="PTHR12466:SF8">
    <property type="entry name" value="PARAFIBROMIN"/>
    <property type="match status" value="1"/>
</dbReference>
<dbReference type="InterPro" id="IPR007852">
    <property type="entry name" value="Cdc73/Parafibromin"/>
</dbReference>
<dbReference type="GO" id="GO:0000993">
    <property type="term" value="F:RNA polymerase II complex binding"/>
    <property type="evidence" value="ECO:0007669"/>
    <property type="project" value="TreeGrafter"/>
</dbReference>
<dbReference type="EMBL" id="QZAO01000238">
    <property type="protein sequence ID" value="THW72276.1"/>
    <property type="molecule type" value="Genomic_DNA"/>
</dbReference>
<feature type="domain" description="Cell division control protein 73 C-terminal" evidence="5">
    <location>
        <begin position="260"/>
        <end position="420"/>
    </location>
</feature>
<name>A0A4S9A061_AURPU</name>
<accession>A0A4S9A061</accession>
<sequence length="432" mass="47502">MSAGDIDALTLFRTSVAATSSPLPTRSADASSASDIAPLTEASHLLFNTQSAADGAQHTALPLTTTTRFVSQTNGALDLASVFWCWQNKDKSTGDYIAATQELNTARTSHGLSEVRNLVFAEKLDLINWLSGENDSEFIKSLDDNRQTRAQAHDAAKMASGDGDVLMQDARAEDDKLRDIYALERKTGDRNTLLRGSKPIVRWPCTCSATSQTNPVSQDFSHVRKHAETFLGRSKASAPTPALVAPAPAIRPAKPSGGRRPEPIILLSPSASSLLRLSNVKSFLMDGVYTPPTSTTSTALNILHVNRVMPSIDPTRPLRFILVESPDNFKPDYWNRVVAVFTTGQAWQFKGYKWSQPAELFSHALGVYVGWRNELLPDTIKGWGRGVLNVGIDAYREGQTAQQRWRDRETVEEIWSAIEASMRARGFTREGR</sequence>
<dbReference type="GO" id="GO:0006368">
    <property type="term" value="P:transcription elongation by RNA polymerase II"/>
    <property type="evidence" value="ECO:0007669"/>
    <property type="project" value="InterPro"/>
</dbReference>
<dbReference type="FunFam" id="3.40.50.11990:FF:000003">
    <property type="entry name" value="Pol II transcription elongation factor subunit Cdc73"/>
    <property type="match status" value="1"/>
</dbReference>
<comment type="caution">
    <text evidence="6">The sequence shown here is derived from an EMBL/GenBank/DDBJ whole genome shotgun (WGS) entry which is preliminary data.</text>
</comment>
<gene>
    <name evidence="6" type="ORF">D6D19_06646</name>
</gene>
<keyword evidence="4" id="KW-0539">Nucleus</keyword>
<dbReference type="InterPro" id="IPR038103">
    <property type="entry name" value="CDC73_C_sf"/>
</dbReference>
<dbReference type="PANTHER" id="PTHR12466">
    <property type="entry name" value="CDC73 DOMAIN PROTEIN"/>
    <property type="match status" value="1"/>
</dbReference>
<dbReference type="Gene3D" id="3.40.50.11990">
    <property type="entry name" value="RNA polymerase II accessory factor, Cdc73 C-terminal domain"/>
    <property type="match status" value="1"/>
</dbReference>
<comment type="subcellular location">
    <subcellularLocation>
        <location evidence="1">Nucleus</location>
    </subcellularLocation>
</comment>
<evidence type="ECO:0000259" key="5">
    <source>
        <dbReference type="Pfam" id="PF05179"/>
    </source>
</evidence>
<protein>
    <submittedName>
        <fullName evidence="6">CDC73-domain-containing protein</fullName>
    </submittedName>
</protein>
<dbReference type="GO" id="GO:0032968">
    <property type="term" value="P:positive regulation of transcription elongation by RNA polymerase II"/>
    <property type="evidence" value="ECO:0007669"/>
    <property type="project" value="TreeGrafter"/>
</dbReference>
<evidence type="ECO:0000256" key="2">
    <source>
        <dbReference type="ARBA" id="ARBA00010427"/>
    </source>
</evidence>